<evidence type="ECO:0000313" key="3">
    <source>
        <dbReference type="Proteomes" id="UP001501237"/>
    </source>
</evidence>
<name>A0ABP6QQT9_9ACTN</name>
<organism evidence="2 3">
    <name type="scientific">Actinocorallia longicatena</name>
    <dbReference type="NCBI Taxonomy" id="111803"/>
    <lineage>
        <taxon>Bacteria</taxon>
        <taxon>Bacillati</taxon>
        <taxon>Actinomycetota</taxon>
        <taxon>Actinomycetes</taxon>
        <taxon>Streptosporangiales</taxon>
        <taxon>Thermomonosporaceae</taxon>
        <taxon>Actinocorallia</taxon>
    </lineage>
</organism>
<dbReference type="Proteomes" id="UP001501237">
    <property type="component" value="Unassembled WGS sequence"/>
</dbReference>
<dbReference type="Pfam" id="PF00756">
    <property type="entry name" value="Esterase"/>
    <property type="match status" value="1"/>
</dbReference>
<evidence type="ECO:0000313" key="2">
    <source>
        <dbReference type="EMBL" id="GAA3235200.1"/>
    </source>
</evidence>
<dbReference type="InterPro" id="IPR000801">
    <property type="entry name" value="Esterase-like"/>
</dbReference>
<dbReference type="InterPro" id="IPR050583">
    <property type="entry name" value="Mycobacterial_A85_antigen"/>
</dbReference>
<keyword evidence="1" id="KW-0732">Signal</keyword>
<dbReference type="PANTHER" id="PTHR48098">
    <property type="entry name" value="ENTEROCHELIN ESTERASE-RELATED"/>
    <property type="match status" value="1"/>
</dbReference>
<proteinExistence type="predicted"/>
<dbReference type="PANTHER" id="PTHR48098:SF1">
    <property type="entry name" value="DIACYLGLYCEROL ACYLTRANSFERASE_MYCOLYLTRANSFERASE AG85A"/>
    <property type="match status" value="1"/>
</dbReference>
<evidence type="ECO:0000256" key="1">
    <source>
        <dbReference type="SAM" id="SignalP"/>
    </source>
</evidence>
<protein>
    <submittedName>
        <fullName evidence="2">Alpha/beta hydrolase family protein</fullName>
    </submittedName>
</protein>
<dbReference type="SUPFAM" id="SSF53474">
    <property type="entry name" value="alpha/beta-Hydrolases"/>
    <property type="match status" value="1"/>
</dbReference>
<comment type="caution">
    <text evidence="2">The sequence shown here is derived from an EMBL/GenBank/DDBJ whole genome shotgun (WGS) entry which is preliminary data.</text>
</comment>
<accession>A0ABP6QQT9</accession>
<keyword evidence="2" id="KW-0378">Hydrolase</keyword>
<dbReference type="GO" id="GO:0016787">
    <property type="term" value="F:hydrolase activity"/>
    <property type="evidence" value="ECO:0007669"/>
    <property type="project" value="UniProtKB-KW"/>
</dbReference>
<dbReference type="InterPro" id="IPR029058">
    <property type="entry name" value="AB_hydrolase_fold"/>
</dbReference>
<feature type="signal peptide" evidence="1">
    <location>
        <begin position="1"/>
        <end position="32"/>
    </location>
</feature>
<feature type="chain" id="PRO_5046847076" evidence="1">
    <location>
        <begin position="33"/>
        <end position="351"/>
    </location>
</feature>
<dbReference type="EMBL" id="BAAAUV010000027">
    <property type="protein sequence ID" value="GAA3235200.1"/>
    <property type="molecule type" value="Genomic_DNA"/>
</dbReference>
<gene>
    <name evidence="2" type="ORF">GCM10010468_68800</name>
</gene>
<dbReference type="RefSeq" id="WP_344836846.1">
    <property type="nucleotide sequence ID" value="NZ_BAAAUV010000027.1"/>
</dbReference>
<dbReference type="Gene3D" id="3.40.50.1820">
    <property type="entry name" value="alpha/beta hydrolase"/>
    <property type="match status" value="1"/>
</dbReference>
<reference evidence="3" key="1">
    <citation type="journal article" date="2019" name="Int. J. Syst. Evol. Microbiol.">
        <title>The Global Catalogue of Microorganisms (GCM) 10K type strain sequencing project: providing services to taxonomists for standard genome sequencing and annotation.</title>
        <authorList>
            <consortium name="The Broad Institute Genomics Platform"/>
            <consortium name="The Broad Institute Genome Sequencing Center for Infectious Disease"/>
            <person name="Wu L."/>
            <person name="Ma J."/>
        </authorList>
    </citation>
    <scope>NUCLEOTIDE SEQUENCE [LARGE SCALE GENOMIC DNA]</scope>
    <source>
        <strain evidence="3">JCM 9377</strain>
    </source>
</reference>
<keyword evidence="3" id="KW-1185">Reference proteome</keyword>
<sequence length="351" mass="37685">MQPTVQRATRAAGALAAALLGAAALCPASAHAAVPADNGAKVIAEQKVRDRVWDLTISSPSLTFTKPKARVFTPAGYSKRSKKRWPVLYVYGGGTGGDYRGWDAMTDIKDYAARYDALVVLPEGGVGGGFTNWYNGGAGGGPNWETFLVGEVPQLLERNYRASASRAVMGISSGGQGAITFAGRHPGFFRYAASFSGILHLTQPGISTVLTFTDLANGVPGGVEKKWGDPVADRTNWMWHDPYVLAQNLRGTGLYVSAGTTGRPGPLDAKWEELLEEQGGLGEALEWRIVGGYSEAVVGSTVRSMVRRLDALGIPVTAHVYGDGLHNWAYWNREFHLAWPLIMKAIGAKRY</sequence>